<dbReference type="EMBL" id="JAMXLR010000024">
    <property type="protein sequence ID" value="MCO6043515.1"/>
    <property type="molecule type" value="Genomic_DNA"/>
</dbReference>
<dbReference type="AlphaFoldDB" id="A0A9X2F785"/>
<organism evidence="2 3">
    <name type="scientific">Aeoliella straminimaris</name>
    <dbReference type="NCBI Taxonomy" id="2954799"/>
    <lineage>
        <taxon>Bacteria</taxon>
        <taxon>Pseudomonadati</taxon>
        <taxon>Planctomycetota</taxon>
        <taxon>Planctomycetia</taxon>
        <taxon>Pirellulales</taxon>
        <taxon>Lacipirellulaceae</taxon>
        <taxon>Aeoliella</taxon>
    </lineage>
</organism>
<accession>A0A9X2F785</accession>
<dbReference type="Proteomes" id="UP001155241">
    <property type="component" value="Unassembled WGS sequence"/>
</dbReference>
<proteinExistence type="predicted"/>
<dbReference type="RefSeq" id="WP_252851621.1">
    <property type="nucleotide sequence ID" value="NZ_JAMXLR010000024.1"/>
</dbReference>
<reference evidence="2" key="1">
    <citation type="submission" date="2022-06" db="EMBL/GenBank/DDBJ databases">
        <title>Aeoliella straminimaris, a novel planctomycete from sediments.</title>
        <authorList>
            <person name="Vitorino I.R."/>
            <person name="Lage O.M."/>
        </authorList>
    </citation>
    <scope>NUCLEOTIDE SEQUENCE</scope>
    <source>
        <strain evidence="2">ICT_H6.2</strain>
    </source>
</reference>
<evidence type="ECO:0000313" key="3">
    <source>
        <dbReference type="Proteomes" id="UP001155241"/>
    </source>
</evidence>
<feature type="chain" id="PRO_5040720611" evidence="1">
    <location>
        <begin position="23"/>
        <end position="229"/>
    </location>
</feature>
<evidence type="ECO:0000256" key="1">
    <source>
        <dbReference type="SAM" id="SignalP"/>
    </source>
</evidence>
<gene>
    <name evidence="2" type="ORF">NG895_06310</name>
</gene>
<keyword evidence="1" id="KW-0732">Signal</keyword>
<name>A0A9X2F785_9BACT</name>
<feature type="signal peptide" evidence="1">
    <location>
        <begin position="1"/>
        <end position="22"/>
    </location>
</feature>
<comment type="caution">
    <text evidence="2">The sequence shown here is derived from an EMBL/GenBank/DDBJ whole genome shotgun (WGS) entry which is preliminary data.</text>
</comment>
<evidence type="ECO:0000313" key="2">
    <source>
        <dbReference type="EMBL" id="MCO6043515.1"/>
    </source>
</evidence>
<keyword evidence="3" id="KW-1185">Reference proteome</keyword>
<protein>
    <submittedName>
        <fullName evidence="2">Uncharacterized protein</fullName>
    </submittedName>
</protein>
<sequence length="229" mass="24833">MRLVVSLSFALLLLSIPLAAMAQQPAKASTASADEHSKSDATKKTEIVQLELWVLRLSPEADAHAIEQASLPLKDRKAVLARVSELEELGLIAHSQYLMASTIDDERLRLNLAAREPRIVGTAMTRTGRTSNIQYDAIGTLLDARPSIKSPSLVTCDLTYEESYMQPTEVALLEDEEGLQGKVDRIRTFVHQGTVGCPNGGATVLMASGGNEATDQPAMLIFLACRVME</sequence>